<reference evidence="1 2" key="1">
    <citation type="journal article" date="2006" name="Nature">
        <title>Global trends of whole-genome duplications revealed by the ciliate Paramecium tetraurelia.</title>
        <authorList>
            <consortium name="Genoscope"/>
            <person name="Aury J.-M."/>
            <person name="Jaillon O."/>
            <person name="Duret L."/>
            <person name="Noel B."/>
            <person name="Jubin C."/>
            <person name="Porcel B.M."/>
            <person name="Segurens B."/>
            <person name="Daubin V."/>
            <person name="Anthouard V."/>
            <person name="Aiach N."/>
            <person name="Arnaiz O."/>
            <person name="Billaut A."/>
            <person name="Beisson J."/>
            <person name="Blanc I."/>
            <person name="Bouhouche K."/>
            <person name="Camara F."/>
            <person name="Duharcourt S."/>
            <person name="Guigo R."/>
            <person name="Gogendeau D."/>
            <person name="Katinka M."/>
            <person name="Keller A.-M."/>
            <person name="Kissmehl R."/>
            <person name="Klotz C."/>
            <person name="Koll F."/>
            <person name="Le Moue A."/>
            <person name="Lepere C."/>
            <person name="Malinsky S."/>
            <person name="Nowacki M."/>
            <person name="Nowak J.K."/>
            <person name="Plattner H."/>
            <person name="Poulain J."/>
            <person name="Ruiz F."/>
            <person name="Serrano V."/>
            <person name="Zagulski M."/>
            <person name="Dessen P."/>
            <person name="Betermier M."/>
            <person name="Weissenbach J."/>
            <person name="Scarpelli C."/>
            <person name="Schachter V."/>
            <person name="Sperling L."/>
            <person name="Meyer E."/>
            <person name="Cohen J."/>
            <person name="Wincker P."/>
        </authorList>
    </citation>
    <scope>NUCLEOTIDE SEQUENCE [LARGE SCALE GENOMIC DNA]</scope>
    <source>
        <strain evidence="1 2">Stock d4-2</strain>
    </source>
</reference>
<gene>
    <name evidence="1" type="ORF">GSPATT00035413001</name>
</gene>
<dbReference type="Proteomes" id="UP000000600">
    <property type="component" value="Unassembled WGS sequence"/>
</dbReference>
<dbReference type="InParanoid" id="A0C667"/>
<dbReference type="HOGENOM" id="CLU_2282883_0_0_1"/>
<dbReference type="RefSeq" id="XP_001433681.1">
    <property type="nucleotide sequence ID" value="XM_001433644.1"/>
</dbReference>
<evidence type="ECO:0000313" key="2">
    <source>
        <dbReference type="Proteomes" id="UP000000600"/>
    </source>
</evidence>
<organism evidence="1 2">
    <name type="scientific">Paramecium tetraurelia</name>
    <dbReference type="NCBI Taxonomy" id="5888"/>
    <lineage>
        <taxon>Eukaryota</taxon>
        <taxon>Sar</taxon>
        <taxon>Alveolata</taxon>
        <taxon>Ciliophora</taxon>
        <taxon>Intramacronucleata</taxon>
        <taxon>Oligohymenophorea</taxon>
        <taxon>Peniculida</taxon>
        <taxon>Parameciidae</taxon>
        <taxon>Paramecium</taxon>
    </lineage>
</organism>
<protein>
    <submittedName>
        <fullName evidence="1">Uncharacterized protein</fullName>
    </submittedName>
</protein>
<sequence length="102" mass="12257">MYDIQNHLLEFMKIKTTIIIDYQLLCMYRILVLHHRKIIEDGSHSTVYLLVGCIKHYGKSKQMVFNQNKKGLRNAKIRLLFSCGYDYEQKWQIDNKKKIDAY</sequence>
<accession>A0C667</accession>
<evidence type="ECO:0000313" key="1">
    <source>
        <dbReference type="EMBL" id="CAK66284.1"/>
    </source>
</evidence>
<dbReference type="AlphaFoldDB" id="A0C667"/>
<keyword evidence="2" id="KW-1185">Reference proteome</keyword>
<proteinExistence type="predicted"/>
<dbReference type="EMBL" id="CT868043">
    <property type="protein sequence ID" value="CAK66284.1"/>
    <property type="molecule type" value="Genomic_DNA"/>
</dbReference>
<name>A0C667_PARTE</name>
<dbReference type="GeneID" id="5019466"/>
<dbReference type="KEGG" id="ptm:GSPATT00035413001"/>